<reference evidence="2 3" key="1">
    <citation type="submission" date="2018-11" db="EMBL/GenBank/DDBJ databases">
        <title>Paraburkholderia sp. DHOA04, isolated from soil.</title>
        <authorList>
            <person name="Gao Z.-H."/>
            <person name="Qiu L.-H."/>
            <person name="Fu J.-C."/>
        </authorList>
    </citation>
    <scope>NUCLEOTIDE SEQUENCE [LARGE SCALE GENOMIC DNA]</scope>
    <source>
        <strain evidence="2 3">DHOA04</strain>
    </source>
</reference>
<keyword evidence="1" id="KW-1133">Transmembrane helix</keyword>
<keyword evidence="1" id="KW-0472">Membrane</keyword>
<dbReference type="Proteomes" id="UP000272778">
    <property type="component" value="Unassembled WGS sequence"/>
</dbReference>
<feature type="transmembrane region" description="Helical" evidence="1">
    <location>
        <begin position="44"/>
        <end position="64"/>
    </location>
</feature>
<evidence type="ECO:0000313" key="3">
    <source>
        <dbReference type="Proteomes" id="UP000272778"/>
    </source>
</evidence>
<evidence type="ECO:0000313" key="2">
    <source>
        <dbReference type="EMBL" id="RQH09590.1"/>
    </source>
</evidence>
<keyword evidence="1" id="KW-0812">Transmembrane</keyword>
<proteinExistence type="predicted"/>
<name>A0A3N6Q361_9BURK</name>
<organism evidence="2 3">
    <name type="scientific">Paraburkholderia dinghuensis</name>
    <dbReference type="NCBI Taxonomy" id="2305225"/>
    <lineage>
        <taxon>Bacteria</taxon>
        <taxon>Pseudomonadati</taxon>
        <taxon>Pseudomonadota</taxon>
        <taxon>Betaproteobacteria</taxon>
        <taxon>Burkholderiales</taxon>
        <taxon>Burkholderiaceae</taxon>
        <taxon>Paraburkholderia</taxon>
    </lineage>
</organism>
<keyword evidence="3" id="KW-1185">Reference proteome</keyword>
<comment type="caution">
    <text evidence="2">The sequence shown here is derived from an EMBL/GenBank/DDBJ whole genome shotgun (WGS) entry which is preliminary data.</text>
</comment>
<gene>
    <name evidence="2" type="ORF">D1Y85_00005</name>
</gene>
<dbReference type="AlphaFoldDB" id="A0A3N6Q361"/>
<protein>
    <submittedName>
        <fullName evidence="2">Uncharacterized protein</fullName>
    </submittedName>
</protein>
<feature type="transmembrane region" description="Helical" evidence="1">
    <location>
        <begin position="20"/>
        <end position="38"/>
    </location>
</feature>
<accession>A0A3N6Q361</accession>
<dbReference type="OrthoDB" id="6958086at2"/>
<sequence length="213" mass="23070">MRPSIDPRSAKLNVMALKRYGFACLVGALITALVLHLPVTSADYAGWVQAFGSIGAILYAVSIASNQRRDADRRDIMLRSSRLAAVRGMTEHAVGVVEGAAVALLDRNLAEHYVANHDAAIFDEAFRMLQQIPMLDLGTVGAVEGVTLIKNGVNAMKLNLATLHGNPMPIHQDHAEVARRAGQIQLQMELGRQKVAAEIIRLLNEFAPISEAD</sequence>
<dbReference type="EMBL" id="RQIS01000001">
    <property type="protein sequence ID" value="RQH09590.1"/>
    <property type="molecule type" value="Genomic_DNA"/>
</dbReference>
<dbReference type="RefSeq" id="WP_124148996.1">
    <property type="nucleotide sequence ID" value="NZ_RQIS01000001.1"/>
</dbReference>
<evidence type="ECO:0000256" key="1">
    <source>
        <dbReference type="SAM" id="Phobius"/>
    </source>
</evidence>